<sequence>MLIDSSVHNSSADAGKTSIHIMALDEMLGANSLATAAVLVGLSVTPTVVLGSNTLPSCNASHDRARNLIVFEVISFSFFLFSSLVTLGLKHDVHVINSKDQHEAFKTDVNLVIFKLAMIGSAIGSVIGGVFFFLSIAIVVQIKLCE</sequence>
<evidence type="ECO:0000313" key="3">
    <source>
        <dbReference type="Proteomes" id="UP001151287"/>
    </source>
</evidence>
<proteinExistence type="predicted"/>
<feature type="transmembrane region" description="Helical" evidence="1">
    <location>
        <begin position="109"/>
        <end position="140"/>
    </location>
</feature>
<feature type="transmembrane region" description="Helical" evidence="1">
    <location>
        <begin position="33"/>
        <end position="56"/>
    </location>
</feature>
<dbReference type="Proteomes" id="UP001151287">
    <property type="component" value="Unassembled WGS sequence"/>
</dbReference>
<accession>A0A9Q0CXK8</accession>
<dbReference type="PANTHER" id="PTHR33430">
    <property type="entry name" value="MATERNAL EFFECT EMBRYO ARREST PROTEIN"/>
    <property type="match status" value="1"/>
</dbReference>
<gene>
    <name evidence="2" type="ORF">LUZ63_001557</name>
</gene>
<evidence type="ECO:0000256" key="1">
    <source>
        <dbReference type="SAM" id="Phobius"/>
    </source>
</evidence>
<reference evidence="2" key="1">
    <citation type="journal article" date="2022" name="Cell">
        <title>Repeat-based holocentromeres influence genome architecture and karyotype evolution.</title>
        <authorList>
            <person name="Hofstatter P.G."/>
            <person name="Thangavel G."/>
            <person name="Lux T."/>
            <person name="Neumann P."/>
            <person name="Vondrak T."/>
            <person name="Novak P."/>
            <person name="Zhang M."/>
            <person name="Costa L."/>
            <person name="Castellani M."/>
            <person name="Scott A."/>
            <person name="Toegelov H."/>
            <person name="Fuchs J."/>
            <person name="Mata-Sucre Y."/>
            <person name="Dias Y."/>
            <person name="Vanzela A.L.L."/>
            <person name="Huettel B."/>
            <person name="Almeida C.C.S."/>
            <person name="Simkova H."/>
            <person name="Souza G."/>
            <person name="Pedrosa-Harand A."/>
            <person name="Macas J."/>
            <person name="Mayer K.F.X."/>
            <person name="Houben A."/>
            <person name="Marques A."/>
        </authorList>
    </citation>
    <scope>NUCLEOTIDE SEQUENCE</scope>
    <source>
        <strain evidence="2">RhyBre1mFocal</strain>
    </source>
</reference>
<organism evidence="2 3">
    <name type="scientific">Rhynchospora breviuscula</name>
    <dbReference type="NCBI Taxonomy" id="2022672"/>
    <lineage>
        <taxon>Eukaryota</taxon>
        <taxon>Viridiplantae</taxon>
        <taxon>Streptophyta</taxon>
        <taxon>Embryophyta</taxon>
        <taxon>Tracheophyta</taxon>
        <taxon>Spermatophyta</taxon>
        <taxon>Magnoliopsida</taxon>
        <taxon>Liliopsida</taxon>
        <taxon>Poales</taxon>
        <taxon>Cyperaceae</taxon>
        <taxon>Cyperoideae</taxon>
        <taxon>Rhynchosporeae</taxon>
        <taxon>Rhynchospora</taxon>
    </lineage>
</organism>
<dbReference type="EMBL" id="JAMQYH010000001">
    <property type="protein sequence ID" value="KAJ1701778.1"/>
    <property type="molecule type" value="Genomic_DNA"/>
</dbReference>
<keyword evidence="3" id="KW-1185">Reference proteome</keyword>
<keyword evidence="1" id="KW-1133">Transmembrane helix</keyword>
<dbReference type="OrthoDB" id="667773at2759"/>
<keyword evidence="1" id="KW-0472">Membrane</keyword>
<name>A0A9Q0CXK8_9POAL</name>
<protein>
    <submittedName>
        <fullName evidence="2">Uncharacterized protein</fullName>
    </submittedName>
</protein>
<feature type="transmembrane region" description="Helical" evidence="1">
    <location>
        <begin position="68"/>
        <end position="89"/>
    </location>
</feature>
<evidence type="ECO:0000313" key="2">
    <source>
        <dbReference type="EMBL" id="KAJ1701778.1"/>
    </source>
</evidence>
<dbReference type="AlphaFoldDB" id="A0A9Q0CXK8"/>
<comment type="caution">
    <text evidence="2">The sequence shown here is derived from an EMBL/GenBank/DDBJ whole genome shotgun (WGS) entry which is preliminary data.</text>
</comment>
<keyword evidence="1" id="KW-0812">Transmembrane</keyword>
<dbReference type="PANTHER" id="PTHR33430:SF6">
    <property type="entry name" value="MATERNAL EFFECT EMBRYO ARREST PROTEIN"/>
    <property type="match status" value="1"/>
</dbReference>